<proteinExistence type="predicted"/>
<protein>
    <recommendedName>
        <fullName evidence="3">Secreted protein</fullName>
    </recommendedName>
</protein>
<evidence type="ECO:0000313" key="2">
    <source>
        <dbReference type="Proteomes" id="UP001054945"/>
    </source>
</evidence>
<evidence type="ECO:0000313" key="1">
    <source>
        <dbReference type="EMBL" id="GIY86887.1"/>
    </source>
</evidence>
<evidence type="ECO:0008006" key="3">
    <source>
        <dbReference type="Google" id="ProtNLM"/>
    </source>
</evidence>
<reference evidence="1 2" key="1">
    <citation type="submission" date="2021-06" db="EMBL/GenBank/DDBJ databases">
        <title>Caerostris extrusa draft genome.</title>
        <authorList>
            <person name="Kono N."/>
            <person name="Arakawa K."/>
        </authorList>
    </citation>
    <scope>NUCLEOTIDE SEQUENCE [LARGE SCALE GENOMIC DNA]</scope>
</reference>
<dbReference type="Proteomes" id="UP001054945">
    <property type="component" value="Unassembled WGS sequence"/>
</dbReference>
<comment type="caution">
    <text evidence="1">The sequence shown here is derived from an EMBL/GenBank/DDBJ whole genome shotgun (WGS) entry which is preliminary data.</text>
</comment>
<gene>
    <name evidence="1" type="ORF">CEXT_310941</name>
</gene>
<sequence>MFSLFITLLPPASSGTRDPNLQHSVPTYSPLQTFASCEEIEIAALRSLSAEAIRFSFIRAILKLMGRLFIYGRKSVQQCPRIGRTHYLLWGM</sequence>
<name>A0AAV4WVH0_CAEEX</name>
<dbReference type="EMBL" id="BPLR01016856">
    <property type="protein sequence ID" value="GIY86887.1"/>
    <property type="molecule type" value="Genomic_DNA"/>
</dbReference>
<accession>A0AAV4WVH0</accession>
<dbReference type="AlphaFoldDB" id="A0AAV4WVH0"/>
<keyword evidence="2" id="KW-1185">Reference proteome</keyword>
<organism evidence="1 2">
    <name type="scientific">Caerostris extrusa</name>
    <name type="common">Bark spider</name>
    <name type="synonym">Caerostris bankana</name>
    <dbReference type="NCBI Taxonomy" id="172846"/>
    <lineage>
        <taxon>Eukaryota</taxon>
        <taxon>Metazoa</taxon>
        <taxon>Ecdysozoa</taxon>
        <taxon>Arthropoda</taxon>
        <taxon>Chelicerata</taxon>
        <taxon>Arachnida</taxon>
        <taxon>Araneae</taxon>
        <taxon>Araneomorphae</taxon>
        <taxon>Entelegynae</taxon>
        <taxon>Araneoidea</taxon>
        <taxon>Araneidae</taxon>
        <taxon>Caerostris</taxon>
    </lineage>
</organism>